<accession>A0A0G2IDT7</accession>
<evidence type="ECO:0000313" key="4">
    <source>
        <dbReference type="EMBL" id="KKY37815.1"/>
    </source>
</evidence>
<dbReference type="AlphaFoldDB" id="A0A0G2IDT7"/>
<evidence type="ECO:0000259" key="3">
    <source>
        <dbReference type="PROSITE" id="PS50172"/>
    </source>
</evidence>
<dbReference type="GO" id="GO:0006270">
    <property type="term" value="P:DNA replication initiation"/>
    <property type="evidence" value="ECO:0007669"/>
    <property type="project" value="TreeGrafter"/>
</dbReference>
<proteinExistence type="predicted"/>
<dbReference type="EMBL" id="LCUC01000067">
    <property type="protein sequence ID" value="KKY37815.1"/>
    <property type="molecule type" value="Genomic_DNA"/>
</dbReference>
<feature type="domain" description="BRCT" evidence="3">
    <location>
        <begin position="365"/>
        <end position="451"/>
    </location>
</feature>
<dbReference type="STRING" id="1214573.A0A0G2IDT7"/>
<protein>
    <submittedName>
        <fullName evidence="4">Putative brca1 c terminus domain-containing protein</fullName>
    </submittedName>
</protein>
<dbReference type="SUPFAM" id="SSF52113">
    <property type="entry name" value="BRCT domain"/>
    <property type="match status" value="3"/>
</dbReference>
<reference evidence="4 5" key="2">
    <citation type="submission" date="2015-05" db="EMBL/GenBank/DDBJ databases">
        <authorList>
            <person name="Morales-Cruz A."/>
            <person name="Amrine K.C."/>
            <person name="Cantu D."/>
        </authorList>
    </citation>
    <scope>NUCLEOTIDE SEQUENCE [LARGE SCALE GENOMIC DNA]</scope>
    <source>
        <strain evidence="4">DA912</strain>
    </source>
</reference>
<feature type="region of interest" description="Disordered" evidence="2">
    <location>
        <begin position="462"/>
        <end position="777"/>
    </location>
</feature>
<feature type="region of interest" description="Disordered" evidence="2">
    <location>
        <begin position="235"/>
        <end position="305"/>
    </location>
</feature>
<sequence>MESPPASSDHGDDAFDHSHPFTGVVVCCTSIPTDLRSLIARKTDELGGIHKYDLTPDVTHLIVGEYDTPKYRHVAKERPDIKAMAVGWVDAVRNIWVRDEQVDFPALEKEWCLKAFETGGGAIDDNQEVGPKTTLNCCLTGFDNPHERQRIIDTIKSHGGSYTGDLSRQVTHLIVHRPEGKKYLAARNWGLHVVALKWVYDCVERGVILDEKLYDPVLPGDQLGQGAWNKRASANRRISLGKRQREAAAKQEQGRRKLRKTASMKLNSQRDNMWGDILGQPSVDQPASHHTEEPTQPLPSDSVLRSNASISRVSESVDVGRSRSPFVGEENKGDTIFASCCLKALLDPKDHVIGRPFPVFPIEGFEKLSICTAGFTDVDLLQVDKSIRQLGARFEERFNAESSLLLCASLGAVRKQKLDLALLWNVPVIKAEWLWACISQGKRLSTKPFLFPELKAKVATEKNATSKALSRSKSTSDMSKKLTPKSLPERTEKPGRASLPGPDMSAFDPTPLVSTDPPLSRDRTSTRRESNAATEFETAPTHQSRDKPSPQRPGTRPGSRNGSRPLGEKSANELNKTSGNETPQSPPRKPLTRVRSEVCDSEAGDDDEGLDAPNDDDPTPQPAAPSEPDHGPHAAAAAELEERRIQREKAEKAEAERLALSSKLTSLLGGARANPATAENSTNRNSNSNNNNNSDPAAGAGKDDARPASRRKRRDVIGRAVSNASVASTGSADSSAGLGRSAAVMGEVGAEGSSQEGNHGGQGAAPPAASTQVEYDDPEAKISKERLVSKMLGGGGGGGAMEAHRRVVSAVGSKVKPAPAPSGRVHGGRSMRPR</sequence>
<dbReference type="InterPro" id="IPR059215">
    <property type="entry name" value="BRCT2_TopBP1-like"/>
</dbReference>
<feature type="compositionally biased region" description="Polar residues" evidence="2">
    <location>
        <begin position="462"/>
        <end position="477"/>
    </location>
</feature>
<dbReference type="GO" id="GO:0033314">
    <property type="term" value="P:mitotic DNA replication checkpoint signaling"/>
    <property type="evidence" value="ECO:0007669"/>
    <property type="project" value="TreeGrafter"/>
</dbReference>
<dbReference type="Proteomes" id="UP000034680">
    <property type="component" value="Unassembled WGS sequence"/>
</dbReference>
<dbReference type="GO" id="GO:0007095">
    <property type="term" value="P:mitotic G2 DNA damage checkpoint signaling"/>
    <property type="evidence" value="ECO:0007669"/>
    <property type="project" value="TreeGrafter"/>
</dbReference>
<evidence type="ECO:0000256" key="2">
    <source>
        <dbReference type="SAM" id="MobiDB-lite"/>
    </source>
</evidence>
<feature type="compositionally biased region" description="Basic and acidic residues" evidence="2">
    <location>
        <begin position="243"/>
        <end position="255"/>
    </location>
</feature>
<feature type="compositionally biased region" description="Polar residues" evidence="2">
    <location>
        <begin position="572"/>
        <end position="583"/>
    </location>
</feature>
<feature type="compositionally biased region" description="Acidic residues" evidence="2">
    <location>
        <begin position="599"/>
        <end position="618"/>
    </location>
</feature>
<feature type="compositionally biased region" description="Polar residues" evidence="2">
    <location>
        <begin position="722"/>
        <end position="734"/>
    </location>
</feature>
<organism evidence="4 5">
    <name type="scientific">Diaporthe ampelina</name>
    <dbReference type="NCBI Taxonomy" id="1214573"/>
    <lineage>
        <taxon>Eukaryota</taxon>
        <taxon>Fungi</taxon>
        <taxon>Dikarya</taxon>
        <taxon>Ascomycota</taxon>
        <taxon>Pezizomycotina</taxon>
        <taxon>Sordariomycetes</taxon>
        <taxon>Sordariomycetidae</taxon>
        <taxon>Diaporthales</taxon>
        <taxon>Diaporthaceae</taxon>
        <taxon>Diaporthe</taxon>
    </lineage>
</organism>
<dbReference type="Gene3D" id="3.40.50.10190">
    <property type="entry name" value="BRCT domain"/>
    <property type="match status" value="3"/>
</dbReference>
<dbReference type="PROSITE" id="PS50172">
    <property type="entry name" value="BRCT"/>
    <property type="match status" value="3"/>
</dbReference>
<name>A0A0G2IDT7_9PEZI</name>
<feature type="domain" description="BRCT" evidence="3">
    <location>
        <begin position="139"/>
        <end position="216"/>
    </location>
</feature>
<feature type="domain" description="BRCT" evidence="3">
    <location>
        <begin position="16"/>
        <end position="89"/>
    </location>
</feature>
<dbReference type="PANTHER" id="PTHR13561:SF20">
    <property type="entry name" value="DNA TOPOISOMERASE 2-BINDING PROTEIN 1"/>
    <property type="match status" value="1"/>
</dbReference>
<dbReference type="SMART" id="SM00292">
    <property type="entry name" value="BRCT"/>
    <property type="match status" value="3"/>
</dbReference>
<feature type="compositionally biased region" description="Basic and acidic residues" evidence="2">
    <location>
        <begin position="519"/>
        <end position="530"/>
    </location>
</feature>
<dbReference type="Pfam" id="PF12738">
    <property type="entry name" value="PTCB-BRCT"/>
    <property type="match status" value="2"/>
</dbReference>
<dbReference type="PANTHER" id="PTHR13561">
    <property type="entry name" value="DNA REPLICATION REGULATOR DPB11-RELATED"/>
    <property type="match status" value="1"/>
</dbReference>
<gene>
    <name evidence="4" type="ORF">UCDDA912_g02160</name>
</gene>
<evidence type="ECO:0000313" key="5">
    <source>
        <dbReference type="Proteomes" id="UP000034680"/>
    </source>
</evidence>
<dbReference type="Pfam" id="PF00533">
    <property type="entry name" value="BRCT"/>
    <property type="match status" value="1"/>
</dbReference>
<dbReference type="InterPro" id="IPR001357">
    <property type="entry name" value="BRCT_dom"/>
</dbReference>
<comment type="caution">
    <text evidence="4">The sequence shown here is derived from an EMBL/GenBank/DDBJ whole genome shotgun (WGS) entry which is preliminary data.</text>
</comment>
<keyword evidence="5" id="KW-1185">Reference proteome</keyword>
<dbReference type="CDD" id="cd17731">
    <property type="entry name" value="BRCT_TopBP1_rpt2_like"/>
    <property type="match status" value="1"/>
</dbReference>
<feature type="compositionally biased region" description="Low complexity" evidence="2">
    <location>
        <begin position="680"/>
        <end position="694"/>
    </location>
</feature>
<feature type="compositionally biased region" description="Basic and acidic residues" evidence="2">
    <location>
        <begin position="640"/>
        <end position="657"/>
    </location>
</feature>
<dbReference type="OrthoDB" id="251770at2759"/>
<evidence type="ECO:0000256" key="1">
    <source>
        <dbReference type="ARBA" id="ARBA00022737"/>
    </source>
</evidence>
<reference evidence="4 5" key="1">
    <citation type="submission" date="2015-05" db="EMBL/GenBank/DDBJ databases">
        <title>Distinctive expansion of gene families associated with plant cell wall degradation and secondary metabolism in the genomes of grapevine trunk pathogens.</title>
        <authorList>
            <person name="Lawrence D.P."/>
            <person name="Travadon R."/>
            <person name="Rolshausen P.E."/>
            <person name="Baumgartner K."/>
        </authorList>
    </citation>
    <scope>NUCLEOTIDE SEQUENCE [LARGE SCALE GENOMIC DNA]</scope>
    <source>
        <strain evidence="4">DA912</strain>
    </source>
</reference>
<dbReference type="InterPro" id="IPR036420">
    <property type="entry name" value="BRCT_dom_sf"/>
</dbReference>
<keyword evidence="1" id="KW-0677">Repeat</keyword>
<feature type="region of interest" description="Disordered" evidence="2">
    <location>
        <begin position="810"/>
        <end position="834"/>
    </location>
</feature>